<dbReference type="Gene3D" id="6.10.250.690">
    <property type="match status" value="1"/>
</dbReference>
<evidence type="ECO:0000256" key="5">
    <source>
        <dbReference type="ARBA" id="ARBA00023015"/>
    </source>
</evidence>
<dbReference type="SUPFAM" id="SSF46894">
    <property type="entry name" value="C-terminal effector domain of the bipartite response regulators"/>
    <property type="match status" value="1"/>
</dbReference>
<sequence>MTSSHPIFIVDDDDAIRDLLANYLKKNGFCVETAPDGERFLELFRSMPADVTRHAMVILDIMMPGMDGFAVCRELRTFSRVPVIMLTAVSDEMDRIVGLELGADDYLAKPFNPRELLARIKAIYRRSEPLAEPLDSGRYFYFNHFCLDTTTRELTSPEGHAQSLSGADYNLLMLFLSHPGQVLSRDAIAESTRKRDSAPLDRFIDVHISRLRHCLGENARNPEIIKTVRGSGYLMATEVSHSNQTQTVHP</sequence>
<evidence type="ECO:0000256" key="4">
    <source>
        <dbReference type="ARBA" id="ARBA00023012"/>
    </source>
</evidence>
<name>A0A081NGV6_9GAMM</name>
<evidence type="ECO:0000259" key="11">
    <source>
        <dbReference type="PROSITE" id="PS51755"/>
    </source>
</evidence>
<keyword evidence="13" id="KW-1185">Reference proteome</keyword>
<dbReference type="AlphaFoldDB" id="A0A081NGV6"/>
<dbReference type="InterPro" id="IPR001789">
    <property type="entry name" value="Sig_transdc_resp-reg_receiver"/>
</dbReference>
<dbReference type="InterPro" id="IPR001867">
    <property type="entry name" value="OmpR/PhoB-type_DNA-bd"/>
</dbReference>
<dbReference type="OrthoDB" id="9802426at2"/>
<dbReference type="Pfam" id="PF00072">
    <property type="entry name" value="Response_reg"/>
    <property type="match status" value="1"/>
</dbReference>
<protein>
    <submittedName>
        <fullName evidence="12">Transcriptional regulator</fullName>
    </submittedName>
</protein>
<dbReference type="GO" id="GO:0005829">
    <property type="term" value="C:cytosol"/>
    <property type="evidence" value="ECO:0007669"/>
    <property type="project" value="TreeGrafter"/>
</dbReference>
<evidence type="ECO:0000313" key="13">
    <source>
        <dbReference type="Proteomes" id="UP000028073"/>
    </source>
</evidence>
<dbReference type="PROSITE" id="PS51755">
    <property type="entry name" value="OMPR_PHOB"/>
    <property type="match status" value="1"/>
</dbReference>
<dbReference type="CDD" id="cd00383">
    <property type="entry name" value="trans_reg_C"/>
    <property type="match status" value="1"/>
</dbReference>
<dbReference type="InterPro" id="IPR016032">
    <property type="entry name" value="Sig_transdc_resp-reg_C-effctor"/>
</dbReference>
<dbReference type="InterPro" id="IPR039420">
    <property type="entry name" value="WalR-like"/>
</dbReference>
<dbReference type="EMBL" id="JOKH01000002">
    <property type="protein sequence ID" value="KEQ17679.1"/>
    <property type="molecule type" value="Genomic_DNA"/>
</dbReference>
<evidence type="ECO:0000313" key="12">
    <source>
        <dbReference type="EMBL" id="KEQ17679.1"/>
    </source>
</evidence>
<dbReference type="SUPFAM" id="SSF52172">
    <property type="entry name" value="CheY-like"/>
    <property type="match status" value="1"/>
</dbReference>
<dbReference type="FunFam" id="3.40.50.2300:FF:000001">
    <property type="entry name" value="DNA-binding response regulator PhoB"/>
    <property type="match status" value="1"/>
</dbReference>
<feature type="domain" description="Response regulatory" evidence="10">
    <location>
        <begin position="6"/>
        <end position="124"/>
    </location>
</feature>
<dbReference type="SMART" id="SM00448">
    <property type="entry name" value="REC"/>
    <property type="match status" value="1"/>
</dbReference>
<reference evidence="12 13" key="1">
    <citation type="submission" date="2014-06" db="EMBL/GenBank/DDBJ databases">
        <title>Whole Genome Sequences of Three Symbiotic Endozoicomonas Bacteria.</title>
        <authorList>
            <person name="Neave M.J."/>
            <person name="Apprill A."/>
            <person name="Voolstra C.R."/>
        </authorList>
    </citation>
    <scope>NUCLEOTIDE SEQUENCE [LARGE SCALE GENOMIC DNA]</scope>
    <source>
        <strain evidence="12 13">DSM 25634</strain>
    </source>
</reference>
<feature type="DNA-binding region" description="OmpR/PhoB-type" evidence="9">
    <location>
        <begin position="137"/>
        <end position="237"/>
    </location>
</feature>
<dbReference type="RefSeq" id="WP_034836056.1">
    <property type="nucleotide sequence ID" value="NZ_JOKH01000002.1"/>
</dbReference>
<dbReference type="Proteomes" id="UP000028073">
    <property type="component" value="Unassembled WGS sequence"/>
</dbReference>
<keyword evidence="2" id="KW-0963">Cytoplasm</keyword>
<keyword evidence="6 9" id="KW-0238">DNA-binding</keyword>
<dbReference type="GO" id="GO:0000976">
    <property type="term" value="F:transcription cis-regulatory region binding"/>
    <property type="evidence" value="ECO:0007669"/>
    <property type="project" value="TreeGrafter"/>
</dbReference>
<dbReference type="Gene3D" id="1.10.10.10">
    <property type="entry name" value="Winged helix-like DNA-binding domain superfamily/Winged helix DNA-binding domain"/>
    <property type="match status" value="1"/>
</dbReference>
<dbReference type="PANTHER" id="PTHR48111:SF4">
    <property type="entry name" value="DNA-BINDING DUAL TRANSCRIPTIONAL REGULATOR OMPR"/>
    <property type="match status" value="1"/>
</dbReference>
<proteinExistence type="predicted"/>
<dbReference type="eggNOG" id="COG0745">
    <property type="taxonomic scope" value="Bacteria"/>
</dbReference>
<evidence type="ECO:0000256" key="9">
    <source>
        <dbReference type="PROSITE-ProRule" id="PRU01091"/>
    </source>
</evidence>
<evidence type="ECO:0000256" key="3">
    <source>
        <dbReference type="ARBA" id="ARBA00022553"/>
    </source>
</evidence>
<evidence type="ECO:0000256" key="1">
    <source>
        <dbReference type="ARBA" id="ARBA00004496"/>
    </source>
</evidence>
<dbReference type="InterPro" id="IPR011006">
    <property type="entry name" value="CheY-like_superfamily"/>
</dbReference>
<gene>
    <name evidence="12" type="ORF">GZ78_08260</name>
</gene>
<dbReference type="GO" id="GO:0000156">
    <property type="term" value="F:phosphorelay response regulator activity"/>
    <property type="evidence" value="ECO:0007669"/>
    <property type="project" value="TreeGrafter"/>
</dbReference>
<dbReference type="Gene3D" id="3.40.50.2300">
    <property type="match status" value="1"/>
</dbReference>
<dbReference type="Pfam" id="PF00486">
    <property type="entry name" value="Trans_reg_C"/>
    <property type="match status" value="1"/>
</dbReference>
<dbReference type="PANTHER" id="PTHR48111">
    <property type="entry name" value="REGULATOR OF RPOS"/>
    <property type="match status" value="1"/>
</dbReference>
<dbReference type="SMART" id="SM00862">
    <property type="entry name" value="Trans_reg_C"/>
    <property type="match status" value="1"/>
</dbReference>
<dbReference type="FunFam" id="1.10.10.10:FF:000099">
    <property type="entry name" value="Two-component system response regulator TorR"/>
    <property type="match status" value="1"/>
</dbReference>
<evidence type="ECO:0000256" key="8">
    <source>
        <dbReference type="PROSITE-ProRule" id="PRU00169"/>
    </source>
</evidence>
<feature type="modified residue" description="4-aspartylphosphate" evidence="8">
    <location>
        <position position="60"/>
    </location>
</feature>
<evidence type="ECO:0000256" key="7">
    <source>
        <dbReference type="ARBA" id="ARBA00023163"/>
    </source>
</evidence>
<keyword evidence="4" id="KW-0902">Two-component regulatory system</keyword>
<accession>A0A081NGV6</accession>
<evidence type="ECO:0000259" key="10">
    <source>
        <dbReference type="PROSITE" id="PS50110"/>
    </source>
</evidence>
<organism evidence="12 13">
    <name type="scientific">Endozoicomonas numazuensis</name>
    <dbReference type="NCBI Taxonomy" id="1137799"/>
    <lineage>
        <taxon>Bacteria</taxon>
        <taxon>Pseudomonadati</taxon>
        <taxon>Pseudomonadota</taxon>
        <taxon>Gammaproteobacteria</taxon>
        <taxon>Oceanospirillales</taxon>
        <taxon>Endozoicomonadaceae</taxon>
        <taxon>Endozoicomonas</taxon>
    </lineage>
</organism>
<keyword evidence="5" id="KW-0805">Transcription regulation</keyword>
<feature type="domain" description="OmpR/PhoB-type" evidence="11">
    <location>
        <begin position="137"/>
        <end position="237"/>
    </location>
</feature>
<comment type="subcellular location">
    <subcellularLocation>
        <location evidence="1">Cytoplasm</location>
    </subcellularLocation>
</comment>
<comment type="caution">
    <text evidence="12">The sequence shown here is derived from an EMBL/GenBank/DDBJ whole genome shotgun (WGS) entry which is preliminary data.</text>
</comment>
<evidence type="ECO:0000256" key="2">
    <source>
        <dbReference type="ARBA" id="ARBA00022490"/>
    </source>
</evidence>
<dbReference type="STRING" id="1137799.GZ78_08260"/>
<dbReference type="GO" id="GO:0032993">
    <property type="term" value="C:protein-DNA complex"/>
    <property type="evidence" value="ECO:0007669"/>
    <property type="project" value="TreeGrafter"/>
</dbReference>
<dbReference type="PROSITE" id="PS50110">
    <property type="entry name" value="RESPONSE_REGULATORY"/>
    <property type="match status" value="1"/>
</dbReference>
<dbReference type="GO" id="GO:0006355">
    <property type="term" value="P:regulation of DNA-templated transcription"/>
    <property type="evidence" value="ECO:0007669"/>
    <property type="project" value="InterPro"/>
</dbReference>
<keyword evidence="3 8" id="KW-0597">Phosphoprotein</keyword>
<dbReference type="InterPro" id="IPR036388">
    <property type="entry name" value="WH-like_DNA-bd_sf"/>
</dbReference>
<evidence type="ECO:0000256" key="6">
    <source>
        <dbReference type="ARBA" id="ARBA00023125"/>
    </source>
</evidence>
<keyword evidence="7" id="KW-0804">Transcription</keyword>